<dbReference type="AlphaFoldDB" id="A0A917LH37"/>
<feature type="transmembrane region" description="Helical" evidence="1">
    <location>
        <begin position="78"/>
        <end position="97"/>
    </location>
</feature>
<protein>
    <recommendedName>
        <fullName evidence="4">DUF2178 domain-containing protein</fullName>
    </recommendedName>
</protein>
<reference evidence="2" key="1">
    <citation type="journal article" date="2014" name="Int. J. Syst. Evol. Microbiol.">
        <title>Complete genome sequence of Corynebacterium casei LMG S-19264T (=DSM 44701T), isolated from a smear-ripened cheese.</title>
        <authorList>
            <consortium name="US DOE Joint Genome Institute (JGI-PGF)"/>
            <person name="Walter F."/>
            <person name="Albersmeier A."/>
            <person name="Kalinowski J."/>
            <person name="Ruckert C."/>
        </authorList>
    </citation>
    <scope>NUCLEOTIDE SEQUENCE</scope>
    <source>
        <strain evidence="2">CGMCC 1.15760</strain>
    </source>
</reference>
<reference evidence="2" key="2">
    <citation type="submission" date="2020-09" db="EMBL/GenBank/DDBJ databases">
        <authorList>
            <person name="Sun Q."/>
            <person name="Zhou Y."/>
        </authorList>
    </citation>
    <scope>NUCLEOTIDE SEQUENCE</scope>
    <source>
        <strain evidence="2">CGMCC 1.15760</strain>
    </source>
</reference>
<dbReference type="Proteomes" id="UP000616608">
    <property type="component" value="Unassembled WGS sequence"/>
</dbReference>
<dbReference type="InterPro" id="IPR019235">
    <property type="entry name" value="DUF2178_TM"/>
</dbReference>
<keyword evidence="1" id="KW-0472">Membrane</keyword>
<evidence type="ECO:0000313" key="3">
    <source>
        <dbReference type="Proteomes" id="UP000616608"/>
    </source>
</evidence>
<name>A0A917LH37_9BACI</name>
<sequence>MEMSSFYGGLLVGIIVSSIIVVVWYYMGKRKRRFDERYQQINQKANAITYGITIILLIMAALYAIIHHKTLHNEAFMLIATVYVVSILIKGIIFAIMKREV</sequence>
<dbReference type="Pfam" id="PF09946">
    <property type="entry name" value="DUF2178"/>
    <property type="match status" value="1"/>
</dbReference>
<evidence type="ECO:0000256" key="1">
    <source>
        <dbReference type="SAM" id="Phobius"/>
    </source>
</evidence>
<keyword evidence="1" id="KW-0812">Transmembrane</keyword>
<gene>
    <name evidence="2" type="ORF">GCM10007425_17040</name>
</gene>
<comment type="caution">
    <text evidence="2">The sequence shown here is derived from an EMBL/GenBank/DDBJ whole genome shotgun (WGS) entry which is preliminary data.</text>
</comment>
<dbReference type="RefSeq" id="WP_188614632.1">
    <property type="nucleotide sequence ID" value="NZ_BMJT01000005.1"/>
</dbReference>
<accession>A0A917LH37</accession>
<evidence type="ECO:0000313" key="2">
    <source>
        <dbReference type="EMBL" id="GGG23096.1"/>
    </source>
</evidence>
<keyword evidence="3" id="KW-1185">Reference proteome</keyword>
<evidence type="ECO:0008006" key="4">
    <source>
        <dbReference type="Google" id="ProtNLM"/>
    </source>
</evidence>
<feature type="transmembrane region" description="Helical" evidence="1">
    <location>
        <begin position="6"/>
        <end position="26"/>
    </location>
</feature>
<proteinExistence type="predicted"/>
<keyword evidence="1" id="KW-1133">Transmembrane helix</keyword>
<feature type="transmembrane region" description="Helical" evidence="1">
    <location>
        <begin position="47"/>
        <end position="66"/>
    </location>
</feature>
<organism evidence="2 3">
    <name type="scientific">Lysinibacillus alkalisoli</name>
    <dbReference type="NCBI Taxonomy" id="1911548"/>
    <lineage>
        <taxon>Bacteria</taxon>
        <taxon>Bacillati</taxon>
        <taxon>Bacillota</taxon>
        <taxon>Bacilli</taxon>
        <taxon>Bacillales</taxon>
        <taxon>Bacillaceae</taxon>
        <taxon>Lysinibacillus</taxon>
    </lineage>
</organism>
<dbReference type="EMBL" id="BMJT01000005">
    <property type="protein sequence ID" value="GGG23096.1"/>
    <property type="molecule type" value="Genomic_DNA"/>
</dbReference>